<keyword evidence="3" id="KW-1185">Reference proteome</keyword>
<dbReference type="GO" id="GO:0006402">
    <property type="term" value="P:mRNA catabolic process"/>
    <property type="evidence" value="ECO:0007669"/>
    <property type="project" value="InterPro"/>
</dbReference>
<evidence type="ECO:0000259" key="1">
    <source>
        <dbReference type="PROSITE" id="PS51471"/>
    </source>
</evidence>
<organism evidence="2 3">
    <name type="scientific">Prymnesium parvum</name>
    <name type="common">Toxic golden alga</name>
    <dbReference type="NCBI Taxonomy" id="97485"/>
    <lineage>
        <taxon>Eukaryota</taxon>
        <taxon>Haptista</taxon>
        <taxon>Haptophyta</taxon>
        <taxon>Prymnesiophyceae</taxon>
        <taxon>Prymnesiales</taxon>
        <taxon>Prymnesiaceae</taxon>
        <taxon>Prymnesium</taxon>
    </lineage>
</organism>
<dbReference type="PROSITE" id="PS51471">
    <property type="entry name" value="FE2OG_OXY"/>
    <property type="match status" value="1"/>
</dbReference>
<dbReference type="Proteomes" id="UP001515480">
    <property type="component" value="Unassembled WGS sequence"/>
</dbReference>
<dbReference type="AlphaFoldDB" id="A0AB34IVU4"/>
<dbReference type="Pfam" id="PF13532">
    <property type="entry name" value="2OG-FeII_Oxy_2"/>
    <property type="match status" value="1"/>
</dbReference>
<dbReference type="PANTHER" id="PTHR31447">
    <property type="entry name" value="HYDROXYPROLINE-RICH GLYCOPROTEIN FAMILY PROTEIN-RELATED"/>
    <property type="match status" value="1"/>
</dbReference>
<dbReference type="Gene3D" id="2.60.120.590">
    <property type="entry name" value="Alpha-ketoglutarate-dependent dioxygenase AlkB-like"/>
    <property type="match status" value="1"/>
</dbReference>
<sequence>MPPPRLLADGLTLFEDVLPAPEQRALLAAVERWLSSGRRGALAGKAYQRPPDEWLRSGQSRETIQFGAYVKCNKVSHAAVPPLPAELARLLERLEAAAVFTAAQRPDSCCVNVYEPGCWLPPHVDSAAFDRPFFTLSLASAQRVVFGEHIGGERGEWHGELSVLMPEGSVLRLDGLAAGPWKHALPRATRRRVSLTFRKLGAESRARFEAIRQASAEAAEARRARCLAKKALRGRKPRVVAGEAGARLLWAWTMREHILARQSEVAVPASPWERRSDGAPGSCASAE</sequence>
<dbReference type="GO" id="GO:0003729">
    <property type="term" value="F:mRNA binding"/>
    <property type="evidence" value="ECO:0007669"/>
    <property type="project" value="InterPro"/>
</dbReference>
<accession>A0AB34IVU4</accession>
<reference evidence="2 3" key="1">
    <citation type="journal article" date="2024" name="Science">
        <title>Giant polyketide synthase enzymes in the biosynthesis of giant marine polyether toxins.</title>
        <authorList>
            <person name="Fallon T.R."/>
            <person name="Shende V.V."/>
            <person name="Wierzbicki I.H."/>
            <person name="Pendleton A.L."/>
            <person name="Watervoot N.F."/>
            <person name="Auber R.P."/>
            <person name="Gonzalez D.J."/>
            <person name="Wisecaver J.H."/>
            <person name="Moore B.S."/>
        </authorList>
    </citation>
    <scope>NUCLEOTIDE SEQUENCE [LARGE SCALE GENOMIC DNA]</scope>
    <source>
        <strain evidence="2 3">12B1</strain>
    </source>
</reference>
<dbReference type="EMBL" id="JBGBPQ010000017">
    <property type="protein sequence ID" value="KAL1508060.1"/>
    <property type="molecule type" value="Genomic_DNA"/>
</dbReference>
<dbReference type="InterPro" id="IPR044842">
    <property type="entry name" value="ALKBH9B/ALKBH10B-like"/>
</dbReference>
<gene>
    <name evidence="2" type="ORF">AB1Y20_007656</name>
</gene>
<dbReference type="PANTHER" id="PTHR31447:SF23">
    <property type="entry name" value="2-OXOGLUTARATE AND FE(II)-DEPENDENT OXYGENASE SUPERFAMILY PROTEIN"/>
    <property type="match status" value="1"/>
</dbReference>
<name>A0AB34IVU4_PRYPA</name>
<dbReference type="InterPro" id="IPR037151">
    <property type="entry name" value="AlkB-like_sf"/>
</dbReference>
<dbReference type="InterPro" id="IPR005123">
    <property type="entry name" value="Oxoglu/Fe-dep_dioxygenase_dom"/>
</dbReference>
<evidence type="ECO:0000313" key="2">
    <source>
        <dbReference type="EMBL" id="KAL1508060.1"/>
    </source>
</evidence>
<dbReference type="InterPro" id="IPR027450">
    <property type="entry name" value="AlkB-like"/>
</dbReference>
<dbReference type="SUPFAM" id="SSF51197">
    <property type="entry name" value="Clavaminate synthase-like"/>
    <property type="match status" value="1"/>
</dbReference>
<protein>
    <recommendedName>
        <fullName evidence="1">Fe2OG dioxygenase domain-containing protein</fullName>
    </recommendedName>
</protein>
<feature type="domain" description="Fe2OG dioxygenase" evidence="1">
    <location>
        <begin position="105"/>
        <end position="201"/>
    </location>
</feature>
<comment type="caution">
    <text evidence="2">The sequence shown here is derived from an EMBL/GenBank/DDBJ whole genome shotgun (WGS) entry which is preliminary data.</text>
</comment>
<dbReference type="GO" id="GO:0032451">
    <property type="term" value="F:demethylase activity"/>
    <property type="evidence" value="ECO:0007669"/>
    <property type="project" value="InterPro"/>
</dbReference>
<evidence type="ECO:0000313" key="3">
    <source>
        <dbReference type="Proteomes" id="UP001515480"/>
    </source>
</evidence>
<proteinExistence type="predicted"/>